<organism evidence="1 2">
    <name type="scientific">Bacillus subtilis</name>
    <dbReference type="NCBI Taxonomy" id="1423"/>
    <lineage>
        <taxon>Bacteria</taxon>
        <taxon>Bacillati</taxon>
        <taxon>Bacillota</taxon>
        <taxon>Bacilli</taxon>
        <taxon>Bacillales</taxon>
        <taxon>Bacillaceae</taxon>
        <taxon>Bacillus</taxon>
    </lineage>
</organism>
<dbReference type="Proteomes" id="UP000076442">
    <property type="component" value="Unassembled WGS sequence"/>
</dbReference>
<dbReference type="RefSeq" id="WP_042975587.1">
    <property type="nucleotide sequence ID" value="NZ_JXHR01000012.1"/>
</dbReference>
<gene>
    <name evidence="1" type="ORF">B4122_3938</name>
</gene>
<comment type="caution">
    <text evidence="1">The sequence shown here is derived from an EMBL/GenBank/DDBJ whole genome shotgun (WGS) entry which is preliminary data.</text>
</comment>
<proteinExistence type="predicted"/>
<accession>A0AAP1E0B4</accession>
<name>A0AAP1E0B4_BACIU</name>
<evidence type="ECO:0000313" key="2">
    <source>
        <dbReference type="Proteomes" id="UP000076442"/>
    </source>
</evidence>
<evidence type="ECO:0000313" key="1">
    <source>
        <dbReference type="EMBL" id="KZD89050.1"/>
    </source>
</evidence>
<protein>
    <recommendedName>
        <fullName evidence="3">DUF4268 domain-containing protein</fullName>
    </recommendedName>
</protein>
<sequence>MSFNGSEKEFLLSVWLSQNKIILERELNLTLENVQLEKHYPGMKIDLYACDYQLGTEVFVESLLLKSNKTHQNKVMKIINMISGGIIIYLALDFHEKHIEELKQAVQSSGKPISLYFLKLNPNIFESLQKLNHMHKLKIYENFDAVNIENPIEFLKKESLTQPIATKRLESEEGYFNLETRKGKNEFLLETLRKRIPYYLPFQRGKANLEKLRVISFGAGRSDCNYYVSLDDRRGVAFVELRFSENNSKIFNAIKEKESVVQERFNDAIIFDDNCITVEFQPFEKVEDTVDKLIDIFEKMIIAFSNYTYYFYQDKKEMWQYHKQGI</sequence>
<dbReference type="EMBL" id="LJZV01000025">
    <property type="protein sequence ID" value="KZD89050.1"/>
    <property type="molecule type" value="Genomic_DNA"/>
</dbReference>
<dbReference type="AlphaFoldDB" id="A0AAP1E0B4"/>
<evidence type="ECO:0008006" key="3">
    <source>
        <dbReference type="Google" id="ProtNLM"/>
    </source>
</evidence>
<reference evidence="1 2" key="1">
    <citation type="submission" date="2015-09" db="EMBL/GenBank/DDBJ databases">
        <title>Spore heat resistance.</title>
        <authorList>
            <person name="Boekhorst J."/>
            <person name="Berendsen E.M."/>
            <person name="Wells-Bennik M.H."/>
            <person name="Kuipers O.P."/>
        </authorList>
    </citation>
    <scope>NUCLEOTIDE SEQUENCE [LARGE SCALE GENOMIC DNA]</scope>
    <source>
        <strain evidence="1 2">B4122</strain>
    </source>
</reference>